<keyword evidence="2" id="KW-1133">Transmembrane helix</keyword>
<comment type="caution">
    <text evidence="3">The sequence shown here is derived from an EMBL/GenBank/DDBJ whole genome shotgun (WGS) entry which is preliminary data.</text>
</comment>
<dbReference type="Proteomes" id="UP000017559">
    <property type="component" value="Unassembled WGS sequence"/>
</dbReference>
<feature type="transmembrane region" description="Helical" evidence="2">
    <location>
        <begin position="27"/>
        <end position="43"/>
    </location>
</feature>
<proteinExistence type="predicted"/>
<evidence type="ECO:0000256" key="2">
    <source>
        <dbReference type="SAM" id="Phobius"/>
    </source>
</evidence>
<evidence type="ECO:0000313" key="3">
    <source>
        <dbReference type="EMBL" id="ESK88471.1"/>
    </source>
</evidence>
<keyword evidence="2" id="KW-0472">Membrane</keyword>
<sequence length="296" mass="34413">MSKPSLLLAESLLEDDGPSTITSPFHLLQYILSLVFWVFFLIFNTQQYFYDMFIGCQVPDHLIYYNNCNLLKYAWSNDHPVIKEFFKNVGLTVDVFYFNCKHKETDKYCNCNCNPYAFPELVKMDANGKSTWYFNTSIAEQKNAWLGDYLPICREMGAILYDFFLNIMIMLHNKDTIAKLEAEGKNPRYCNLEPNYHHHLIPCPMSSPSASSCSSSPSLFPQHHLITIISLFGKLPSPPPPPVLLASLQLLEQVLKESEEIEKRMDEVREEYKVWRDIYFLHNLKRAYAKDSSQQS</sequence>
<dbReference type="EMBL" id="AWSO01000646">
    <property type="protein sequence ID" value="ESK88471.1"/>
    <property type="molecule type" value="Genomic_DNA"/>
</dbReference>
<name>V2X6Q3_MONRO</name>
<organism evidence="3 4">
    <name type="scientific">Moniliophthora roreri (strain MCA 2997)</name>
    <name type="common">Cocoa frosty pod rot fungus</name>
    <name type="synonym">Crinipellis roreri</name>
    <dbReference type="NCBI Taxonomy" id="1381753"/>
    <lineage>
        <taxon>Eukaryota</taxon>
        <taxon>Fungi</taxon>
        <taxon>Dikarya</taxon>
        <taxon>Basidiomycota</taxon>
        <taxon>Agaricomycotina</taxon>
        <taxon>Agaricomycetes</taxon>
        <taxon>Agaricomycetidae</taxon>
        <taxon>Agaricales</taxon>
        <taxon>Marasmiineae</taxon>
        <taxon>Marasmiaceae</taxon>
        <taxon>Moniliophthora</taxon>
    </lineage>
</organism>
<gene>
    <name evidence="3" type="ORF">Moror_14707</name>
</gene>
<dbReference type="OrthoDB" id="2501483at2759"/>
<keyword evidence="2" id="KW-0812">Transmembrane</keyword>
<evidence type="ECO:0000313" key="4">
    <source>
        <dbReference type="Proteomes" id="UP000017559"/>
    </source>
</evidence>
<protein>
    <submittedName>
        <fullName evidence="3">Uncharacterized protein</fullName>
    </submittedName>
</protein>
<dbReference type="STRING" id="1381753.V2X6Q3"/>
<dbReference type="AlphaFoldDB" id="V2X6Q3"/>
<dbReference type="HOGENOM" id="CLU_940362_0_0_1"/>
<evidence type="ECO:0000256" key="1">
    <source>
        <dbReference type="SAM" id="Coils"/>
    </source>
</evidence>
<accession>V2X6Q3</accession>
<keyword evidence="1" id="KW-0175">Coiled coil</keyword>
<keyword evidence="4" id="KW-1185">Reference proteome</keyword>
<dbReference type="KEGG" id="mrr:Moror_14707"/>
<reference evidence="3 4" key="1">
    <citation type="journal article" date="2014" name="BMC Genomics">
        <title>Genome and secretome analysis of the hemibiotrophic fungal pathogen, Moniliophthora roreri, which causes frosty pod rot disease of cacao: mechanisms of the biotrophic and necrotrophic phases.</title>
        <authorList>
            <person name="Meinhardt L.W."/>
            <person name="Costa G.G.L."/>
            <person name="Thomazella D.P.T."/>
            <person name="Teixeira P.J.P.L."/>
            <person name="Carazzolle M.F."/>
            <person name="Schuster S.C."/>
            <person name="Carlson J.E."/>
            <person name="Guiltinan M.J."/>
            <person name="Mieczkowski P."/>
            <person name="Farmer A."/>
            <person name="Ramaraj T."/>
            <person name="Crozier J."/>
            <person name="Davis R.E."/>
            <person name="Shao J."/>
            <person name="Melnick R.L."/>
            <person name="Pereira G.A.G."/>
            <person name="Bailey B.A."/>
        </authorList>
    </citation>
    <scope>NUCLEOTIDE SEQUENCE [LARGE SCALE GENOMIC DNA]</scope>
    <source>
        <strain evidence="3 4">MCA 2997</strain>
    </source>
</reference>
<feature type="coiled-coil region" evidence="1">
    <location>
        <begin position="251"/>
        <end position="278"/>
    </location>
</feature>